<feature type="non-terminal residue" evidence="1">
    <location>
        <position position="1"/>
    </location>
</feature>
<sequence length="202" mass="23827">PKRKTFLEKEAEMIPLPAKPTLADIFNLRLPKFIFNHNLQSAQNALKKGLDEEVILACLLHDTGIALNSPDHGYRGAALIRPYVSEKVHWAIRYHQALRFYPDPDVGYEYPESYYRSFGKEYKPEPYIQADYEYARKHKWYMNSRLVTTMDEYSFDRDAVVSLEPFMEIIGRNFKQPKEGLGWDNTESSYMWRSIIFPHRPL</sequence>
<dbReference type="Gene3D" id="1.10.3210.10">
    <property type="entry name" value="Hypothetical protein af1432"/>
    <property type="match status" value="1"/>
</dbReference>
<dbReference type="SUPFAM" id="SSF109604">
    <property type="entry name" value="HD-domain/PDEase-like"/>
    <property type="match status" value="1"/>
</dbReference>
<organism evidence="1">
    <name type="scientific">marine metagenome</name>
    <dbReference type="NCBI Taxonomy" id="408172"/>
    <lineage>
        <taxon>unclassified sequences</taxon>
        <taxon>metagenomes</taxon>
        <taxon>ecological metagenomes</taxon>
    </lineage>
</organism>
<evidence type="ECO:0000313" key="1">
    <source>
        <dbReference type="EMBL" id="SVE53858.1"/>
    </source>
</evidence>
<dbReference type="AlphaFoldDB" id="A0A383ECL3"/>
<name>A0A383ECL3_9ZZZZ</name>
<protein>
    <submittedName>
        <fullName evidence="1">Uncharacterized protein</fullName>
    </submittedName>
</protein>
<reference evidence="1" key="1">
    <citation type="submission" date="2018-05" db="EMBL/GenBank/DDBJ databases">
        <authorList>
            <person name="Lanie J.A."/>
            <person name="Ng W.-L."/>
            <person name="Kazmierczak K.M."/>
            <person name="Andrzejewski T.M."/>
            <person name="Davidsen T.M."/>
            <person name="Wayne K.J."/>
            <person name="Tettelin H."/>
            <person name="Glass J.I."/>
            <person name="Rusch D."/>
            <person name="Podicherti R."/>
            <person name="Tsui H.-C.T."/>
            <person name="Winkler M.E."/>
        </authorList>
    </citation>
    <scope>NUCLEOTIDE SEQUENCE</scope>
</reference>
<dbReference type="EMBL" id="UINC01224295">
    <property type="protein sequence ID" value="SVE53858.1"/>
    <property type="molecule type" value="Genomic_DNA"/>
</dbReference>
<accession>A0A383ECL3</accession>
<gene>
    <name evidence="1" type="ORF">METZ01_LOCUS506712</name>
</gene>
<proteinExistence type="predicted"/>